<dbReference type="Pfam" id="PF24173">
    <property type="entry name" value="TPR_TTI1_N"/>
    <property type="match status" value="1"/>
</dbReference>
<dbReference type="GO" id="GO:0005737">
    <property type="term" value="C:cytoplasm"/>
    <property type="evidence" value="ECO:0007669"/>
    <property type="project" value="TreeGrafter"/>
</dbReference>
<dbReference type="Pfam" id="PF21547">
    <property type="entry name" value="TTI1"/>
    <property type="match status" value="1"/>
</dbReference>
<proteinExistence type="predicted"/>
<dbReference type="InterPro" id="IPR016024">
    <property type="entry name" value="ARM-type_fold"/>
</dbReference>
<dbReference type="InterPro" id="IPR049362">
    <property type="entry name" value="TTI1_rpt"/>
</dbReference>
<dbReference type="PIRSF" id="PIRSF005250">
    <property type="entry name" value="UCP005250"/>
    <property type="match status" value="1"/>
</dbReference>
<dbReference type="AlphaFoldDB" id="A0A9P7B6K9"/>
<dbReference type="InterPro" id="IPR016441">
    <property type="entry name" value="Tti1"/>
</dbReference>
<feature type="compositionally biased region" description="Acidic residues" evidence="1">
    <location>
        <begin position="821"/>
        <end position="834"/>
    </location>
</feature>
<dbReference type="Proteomes" id="UP000750334">
    <property type="component" value="Unassembled WGS sequence"/>
</dbReference>
<evidence type="ECO:0000259" key="2">
    <source>
        <dbReference type="Pfam" id="PF24173"/>
    </source>
</evidence>
<evidence type="ECO:0000259" key="3">
    <source>
        <dbReference type="Pfam" id="PF26245"/>
    </source>
</evidence>
<dbReference type="InterPro" id="IPR052587">
    <property type="entry name" value="TELO2-interacting_protein_1"/>
</dbReference>
<dbReference type="InterPro" id="IPR057566">
    <property type="entry name" value="TPR_TTI1_N"/>
</dbReference>
<keyword evidence="5" id="KW-1185">Reference proteome</keyword>
<dbReference type="SUPFAM" id="SSF48371">
    <property type="entry name" value="ARM repeat"/>
    <property type="match status" value="1"/>
</dbReference>
<dbReference type="PANTHER" id="PTHR18460:SF3">
    <property type="entry name" value="TELO2-INTERACTING PROTEIN 1 HOMOLOG"/>
    <property type="match status" value="1"/>
</dbReference>
<dbReference type="InterPro" id="IPR059075">
    <property type="entry name" value="TPR_TTI1_2nd_yeast"/>
</dbReference>
<evidence type="ECO:0000256" key="1">
    <source>
        <dbReference type="SAM" id="MobiDB-lite"/>
    </source>
</evidence>
<evidence type="ECO:0000313" key="4">
    <source>
        <dbReference type="EMBL" id="KAG0661617.1"/>
    </source>
</evidence>
<gene>
    <name evidence="4" type="ORF">C6P45_001294</name>
</gene>
<dbReference type="PANTHER" id="PTHR18460">
    <property type="entry name" value="TEL2 INTERACTING PROTEIN 1 TTI1 FAMILY MEMBER"/>
    <property type="match status" value="1"/>
</dbReference>
<feature type="domain" description="TEL2-interacting protein 1 second TPR" evidence="3">
    <location>
        <begin position="370"/>
        <end position="628"/>
    </location>
</feature>
<reference evidence="4 5" key="1">
    <citation type="submission" date="2020-11" db="EMBL/GenBank/DDBJ databases">
        <title>Kefir isolates.</title>
        <authorList>
            <person name="Marcisauskas S."/>
            <person name="Kim Y."/>
            <person name="Blasche S."/>
        </authorList>
    </citation>
    <scope>NUCLEOTIDE SEQUENCE [LARGE SCALE GENOMIC DNA]</scope>
    <source>
        <strain evidence="4 5">OG2</strain>
    </source>
</reference>
<comment type="caution">
    <text evidence="4">The sequence shown here is derived from an EMBL/GenBank/DDBJ whole genome shotgun (WGS) entry which is preliminary data.</text>
</comment>
<evidence type="ECO:0000313" key="5">
    <source>
        <dbReference type="Proteomes" id="UP000750334"/>
    </source>
</evidence>
<dbReference type="OrthoDB" id="6781668at2759"/>
<feature type="domain" description="TTI1 N-terminal TPR" evidence="2">
    <location>
        <begin position="4"/>
        <end position="365"/>
    </location>
</feature>
<accession>A0A9P7B6K9</accession>
<sequence>MSEFNLLREPCVNLSKIAFLPPAAFDPNSNELVVALKEVNDRLNELINQGLSEISCQVGDYVFVPITSLLKQESVSEPATRYILSIISHLLRLAWNKNGTLPQKLSLQLFPLITYLINPSQKDDELNKKPLEFKESSVQVLKYFMKSIKVQSYSCNFFTPQNKTMQPMAHSITTLLHILQNSSQYPDLQLDCLRTLTILYNNIIRDGETLSYILPGNVSAISKLLVLPGRTVNFKVVVQALELLESLISMIYDDIELNAQVDTIQDITDVIESTGEIKKFDDSVVVIDDTYNSKKRHRTTSWLKATSSQMKISLQAIIPRLFKRDNPSIRKALVKFASTILTHCSKTLLVCKQLLISVLLQLEEDPQSLLSQNKTFVKQEINDFLQKLHTNIQFDTARDIKTLDFALMTSAHNEIDVGMMISTINTIVDSLNSQNEPNTLSYAGTTEKIMEQSSNMLISNKFDLSKASRANIKVFHKLTKETETSLEQLLKHVGELLVRENQLSHVVDSLISDIDPNGVKLMYRTIVLWVLDSLLKGSSLKSIDANDGISQYISFDDKDDSVTGLSDDLNEACYMTLQFGHDLGNDIVEITEGQGINKENETGLCTVLSITQTVASIVKKEFKDDLIDYLYIVVDSLASNSLLVRQAAQNCSITIANELYYGDVRTLILENMDYLIDTVSIKLNKGLTDRVCTVLTVIYRIAGYKAIESFRDILETIFKMIDFYHGYAELCLQFFQLFKVVVIEMKHAYLDNDTKLLSDDHVITSSFAPWGMTNFAQLLSSLDQEFCERSLVNGDIDLELNNDEPTNFQEYFDQKLKEMNADSDDEDEDEEELDMGGIGEDGVPGEEEDYDDKWVSPIPKESYKILLQIFAYEVNTLVVPLLFTQYNSMLPQIAQTWDSIVECAYDNDYAVVSSACHCMKEMMHYSGDFIIKRFIDLWEPLQEKSQLLRDIRSRTKAARTALPTKVTKDIIMRPNLPPVVRSSLSSLCVMLLEGIALSEMELSEDSIQEMLEYCVGVIPSEQIEKTSLLVGDIFSTIKFQ</sequence>
<dbReference type="Pfam" id="PF26245">
    <property type="entry name" value="TPR_TTI1_2nd_yeast"/>
    <property type="match status" value="1"/>
</dbReference>
<protein>
    <submittedName>
        <fullName evidence="4">Uncharacterized protein</fullName>
    </submittedName>
</protein>
<feature type="region of interest" description="Disordered" evidence="1">
    <location>
        <begin position="820"/>
        <end position="852"/>
    </location>
</feature>
<name>A0A9P7B6K9_MAUEX</name>
<dbReference type="EMBL" id="PUHR01000158">
    <property type="protein sequence ID" value="KAG0661617.1"/>
    <property type="molecule type" value="Genomic_DNA"/>
</dbReference>
<organism evidence="4 5">
    <name type="scientific">Maudiozyma exigua</name>
    <name type="common">Yeast</name>
    <name type="synonym">Kazachstania exigua</name>
    <dbReference type="NCBI Taxonomy" id="34358"/>
    <lineage>
        <taxon>Eukaryota</taxon>
        <taxon>Fungi</taxon>
        <taxon>Dikarya</taxon>
        <taxon>Ascomycota</taxon>
        <taxon>Saccharomycotina</taxon>
        <taxon>Saccharomycetes</taxon>
        <taxon>Saccharomycetales</taxon>
        <taxon>Saccharomycetaceae</taxon>
        <taxon>Maudiozyma</taxon>
    </lineage>
</organism>